<evidence type="ECO:0000313" key="10">
    <source>
        <dbReference type="RefSeq" id="XP_027102718.1"/>
    </source>
</evidence>
<protein>
    <recommendedName>
        <fullName evidence="7">Phosphate transporter</fullName>
    </recommendedName>
</protein>
<dbReference type="GO" id="GO:0035435">
    <property type="term" value="P:phosphate ion transmembrane transport"/>
    <property type="evidence" value="ECO:0007669"/>
    <property type="project" value="TreeGrafter"/>
</dbReference>
<dbReference type="PANTHER" id="PTHR11101:SF89">
    <property type="entry name" value="PHOSPHATE TRANSPORTER"/>
    <property type="match status" value="1"/>
</dbReference>
<comment type="function">
    <text evidence="7">Sodium-phosphate symporter.</text>
</comment>
<accession>A0A6P6VIC6</accession>
<evidence type="ECO:0000256" key="7">
    <source>
        <dbReference type="RuleBase" id="RU363058"/>
    </source>
</evidence>
<feature type="transmembrane region" description="Helical" evidence="7">
    <location>
        <begin position="56"/>
        <end position="77"/>
    </location>
</feature>
<name>A0A6P6VIC6_COFAR</name>
<dbReference type="Pfam" id="PF00800">
    <property type="entry name" value="PDT"/>
    <property type="match status" value="1"/>
</dbReference>
<dbReference type="InterPro" id="IPR001086">
    <property type="entry name" value="Preph_deHydtase"/>
</dbReference>
<dbReference type="RefSeq" id="XP_027102718.1">
    <property type="nucleotide sequence ID" value="XM_027246917.2"/>
</dbReference>
<dbReference type="GeneID" id="113723959"/>
<feature type="transmembrane region" description="Helical" evidence="7">
    <location>
        <begin position="377"/>
        <end position="395"/>
    </location>
</feature>
<keyword evidence="3 7" id="KW-0592">Phosphate transport</keyword>
<dbReference type="GO" id="GO:0009094">
    <property type="term" value="P:L-phenylalanine biosynthetic process"/>
    <property type="evidence" value="ECO:0007669"/>
    <property type="project" value="InterPro"/>
</dbReference>
<keyword evidence="6 7" id="KW-0472">Membrane</keyword>
<comment type="subcellular location">
    <subcellularLocation>
        <location evidence="1 7">Membrane</location>
        <topology evidence="1 7">Multi-pass membrane protein</topology>
    </subcellularLocation>
</comment>
<reference evidence="10" key="2">
    <citation type="submission" date="2025-08" db="UniProtKB">
        <authorList>
            <consortium name="RefSeq"/>
        </authorList>
    </citation>
    <scope>IDENTIFICATION</scope>
    <source>
        <tissue evidence="10">Leaves</tissue>
    </source>
</reference>
<keyword evidence="9" id="KW-1185">Reference proteome</keyword>
<dbReference type="PROSITE" id="PS51171">
    <property type="entry name" value="PREPHENATE_DEHYDR_3"/>
    <property type="match status" value="1"/>
</dbReference>
<gene>
    <name evidence="10" type="primary">LOC113723959</name>
</gene>
<evidence type="ECO:0000256" key="5">
    <source>
        <dbReference type="ARBA" id="ARBA00022989"/>
    </source>
</evidence>
<dbReference type="Pfam" id="PF01384">
    <property type="entry name" value="PHO4"/>
    <property type="match status" value="1"/>
</dbReference>
<feature type="domain" description="Prephenate dehydratase" evidence="8">
    <location>
        <begin position="617"/>
        <end position="696"/>
    </location>
</feature>
<feature type="transmembrane region" description="Helical" evidence="7">
    <location>
        <begin position="205"/>
        <end position="225"/>
    </location>
</feature>
<feature type="transmembrane region" description="Helical" evidence="7">
    <location>
        <begin position="97"/>
        <end position="119"/>
    </location>
</feature>
<feature type="transmembrane region" description="Helical" evidence="7">
    <location>
        <begin position="231"/>
        <end position="259"/>
    </location>
</feature>
<dbReference type="InterPro" id="IPR001204">
    <property type="entry name" value="Phos_transporter"/>
</dbReference>
<reference evidence="9" key="1">
    <citation type="journal article" date="2025" name="Foods">
        <title>Unveiling the Microbial Signatures of Arabica Coffee Cherries: Insights into Ripeness Specific Diversity, Functional Traits, and Implications for Quality and Safety.</title>
        <authorList>
            <consortium name="RefSeq"/>
            <person name="Tenea G.N."/>
            <person name="Cifuentes V."/>
            <person name="Reyes P."/>
            <person name="Cevallos-Vallejos M."/>
        </authorList>
    </citation>
    <scope>NUCLEOTIDE SEQUENCE [LARGE SCALE GENOMIC DNA]</scope>
</reference>
<evidence type="ECO:0000313" key="9">
    <source>
        <dbReference type="Proteomes" id="UP001652660"/>
    </source>
</evidence>
<feature type="transmembrane region" description="Helical" evidence="7">
    <location>
        <begin position="18"/>
        <end position="36"/>
    </location>
</feature>
<dbReference type="OrthoDB" id="260807at2759"/>
<evidence type="ECO:0000259" key="8">
    <source>
        <dbReference type="PROSITE" id="PS51171"/>
    </source>
</evidence>
<dbReference type="Gene3D" id="3.40.190.10">
    <property type="entry name" value="Periplasmic binding protein-like II"/>
    <property type="match status" value="1"/>
</dbReference>
<proteinExistence type="inferred from homology"/>
<sequence length="696" mass="77336">MVTVDVAAGVVGNWKETYQWILIFGVIAAISLAFSAGENNVPTSFSLPVGSGSLTFLKAAILAFMVYIPGTALASSGSISTLFSDQFPRENQPIQGFLMWSMVVVLITATLWLAIATYFELPVSSQQSTQGALLGTMLVSEGFGFIPFWNKNGYHKFNGGGLLWIFLEWTVAPIVACAAAFLFFKILKVALLSHENSEKRILIFLPIYYGMAAGLLCFFIMYQILPNLMMVNMWTIVIAVTLSTLIGAVSSSFVVVPFARTRMASVPRFKTMKRTKSMEQEGLENQDEASDAKVEEMLRDFMQMRVLDTVYEEEEKSWASPENAAGSEHAQSNSQLGSTPLRQLLELTPNQLVKPRNFDSIERETVFDAIRHSVKSILFPLSILTSDVTFFSYFLSNVKLTQYNIVFMFLEQVIQYDRPTLIRHAIVENFDDMEDFFGFHCFYHHAYLRGLIQSANEIAPLMSPFSAILDVFKHRTKYLGNGEDVGSLGVQWWIRAIGGLGASTGFLLCGWRLTQCLSSRLTYVSNSRGLASQLSTVATIIIVSRVKLPVSSLHAFVGALVGVGLADEPRVRQKMAQQFSNDAEVLNHWTDCKSMATFIDWTDFKKGLIAGPLSAIDFSSSLSDGSKVQVAYQEVPDAYSKAAALKAYPNVRLSFKAVKLWLMDKAILPIENSVGGSIHRNYDLILFHKLHVVGEV</sequence>
<keyword evidence="5 7" id="KW-1133">Transmembrane helix</keyword>
<dbReference type="GO" id="GO:0005315">
    <property type="term" value="F:phosphate transmembrane transporter activity"/>
    <property type="evidence" value="ECO:0007669"/>
    <property type="project" value="InterPro"/>
</dbReference>
<dbReference type="Proteomes" id="UP001652660">
    <property type="component" value="Chromosome 2c"/>
</dbReference>
<evidence type="ECO:0000256" key="1">
    <source>
        <dbReference type="ARBA" id="ARBA00004141"/>
    </source>
</evidence>
<comment type="similarity">
    <text evidence="7">Belongs to the inorganic phosphate transporter (PiT) (TC 2.A.20) family.</text>
</comment>
<dbReference type="AlphaFoldDB" id="A0A6P6VIC6"/>
<keyword evidence="4 7" id="KW-0812">Transmembrane</keyword>
<keyword evidence="2 7" id="KW-0813">Transport</keyword>
<dbReference type="GO" id="GO:0004664">
    <property type="term" value="F:prephenate dehydratase activity"/>
    <property type="evidence" value="ECO:0007669"/>
    <property type="project" value="InterPro"/>
</dbReference>
<feature type="transmembrane region" description="Helical" evidence="7">
    <location>
        <begin position="161"/>
        <end position="184"/>
    </location>
</feature>
<evidence type="ECO:0000256" key="6">
    <source>
        <dbReference type="ARBA" id="ARBA00023136"/>
    </source>
</evidence>
<dbReference type="GO" id="GO:0016020">
    <property type="term" value="C:membrane"/>
    <property type="evidence" value="ECO:0007669"/>
    <property type="project" value="UniProtKB-SubCell"/>
</dbReference>
<dbReference type="SUPFAM" id="SSF53850">
    <property type="entry name" value="Periplasmic binding protein-like II"/>
    <property type="match status" value="1"/>
</dbReference>
<evidence type="ECO:0000256" key="4">
    <source>
        <dbReference type="ARBA" id="ARBA00022692"/>
    </source>
</evidence>
<organism evidence="9 10">
    <name type="scientific">Coffea arabica</name>
    <name type="common">Arabian coffee</name>
    <dbReference type="NCBI Taxonomy" id="13443"/>
    <lineage>
        <taxon>Eukaryota</taxon>
        <taxon>Viridiplantae</taxon>
        <taxon>Streptophyta</taxon>
        <taxon>Embryophyta</taxon>
        <taxon>Tracheophyta</taxon>
        <taxon>Spermatophyta</taxon>
        <taxon>Magnoliopsida</taxon>
        <taxon>eudicotyledons</taxon>
        <taxon>Gunneridae</taxon>
        <taxon>Pentapetalae</taxon>
        <taxon>asterids</taxon>
        <taxon>lamiids</taxon>
        <taxon>Gentianales</taxon>
        <taxon>Rubiaceae</taxon>
        <taxon>Ixoroideae</taxon>
        <taxon>Gardenieae complex</taxon>
        <taxon>Bertiereae - Coffeeae clade</taxon>
        <taxon>Coffeeae</taxon>
        <taxon>Coffea</taxon>
    </lineage>
</organism>
<dbReference type="PANTHER" id="PTHR11101">
    <property type="entry name" value="PHOSPHATE TRANSPORTER"/>
    <property type="match status" value="1"/>
</dbReference>
<evidence type="ECO:0000256" key="2">
    <source>
        <dbReference type="ARBA" id="ARBA00022448"/>
    </source>
</evidence>
<evidence type="ECO:0000256" key="3">
    <source>
        <dbReference type="ARBA" id="ARBA00022592"/>
    </source>
</evidence>